<feature type="transmembrane region" description="Helical" evidence="9">
    <location>
        <begin position="179"/>
        <end position="206"/>
    </location>
</feature>
<dbReference type="Proteomes" id="UP000031552">
    <property type="component" value="Unassembled WGS sequence"/>
</dbReference>
<dbReference type="EMBL" id="CCEJ010000007">
    <property type="protein sequence ID" value="CDR34328.1"/>
    <property type="molecule type" value="Genomic_DNA"/>
</dbReference>
<keyword evidence="2" id="KW-0813">Transport</keyword>
<dbReference type="Pfam" id="PF03222">
    <property type="entry name" value="Trp_Tyr_perm"/>
    <property type="match status" value="1"/>
</dbReference>
<evidence type="ECO:0000256" key="1">
    <source>
        <dbReference type="ARBA" id="ARBA00004429"/>
    </source>
</evidence>
<sequence length="407" mass="44849">MLNKKELIGGVLLVSGTTIGAAMLALPTITGLAGFFPSIILFVFYWMLLTYSAFLMLEATLFMGGKTNIISMARKTLGFPGEAASWTFYLFLLYALTTAYLTGSSQIMQDMFQAVFGLDLPHYAGVLPLLLVFGYFVYHGTKAVDFVNRLLMTGLAIAYFLMIVTLFPEVKTDNLKHTAWKYLLISNSVIATSFGFHIIIPTLSCYLNRDVKKLTLSLLIGSFIPLIIYILWVFVSLGIIPIEGAFGIKEGYLEGENGVHLLTGILGNNWLSMIARFFSFFAIITSFLGVSLSLQDFLADGFKVKKTPSGKSVLFLLTFLPPLIIMWLNPRAFLTALEYAGAFGVMTLLVLMPALMVYKGRYIDHYSGEYQAPGGKLSLILVMIIAIGLISLEVITKLGIINLATLI</sequence>
<comment type="subcellular location">
    <subcellularLocation>
        <location evidence="1">Cell inner membrane</location>
        <topology evidence="1">Multi-pass membrane protein</topology>
    </subcellularLocation>
</comment>
<protein>
    <submittedName>
        <fullName evidence="10">Tryptophan/tyrosine permease</fullName>
    </submittedName>
</protein>
<keyword evidence="3" id="KW-1003">Cell membrane</keyword>
<evidence type="ECO:0000256" key="4">
    <source>
        <dbReference type="ARBA" id="ARBA00022519"/>
    </source>
</evidence>
<reference evidence="10" key="2">
    <citation type="submission" date="2014-09" db="EMBL/GenBank/DDBJ databases">
        <title>Criblamydia sequanensis harbors a mega-plasmid encoding arsenite resistance.</title>
        <authorList>
            <person name="Bertelli C."/>
            <person name="Goesmann A."/>
            <person name="Greub G."/>
        </authorList>
    </citation>
    <scope>NUCLEOTIDE SEQUENCE [LARGE SCALE GENOMIC DNA]</scope>
    <source>
        <strain evidence="10">CRIB-18</strain>
    </source>
</reference>
<organism evidence="10 11">
    <name type="scientific">Candidatus Criblamydia sequanensis CRIB-18</name>
    <dbReference type="NCBI Taxonomy" id="1437425"/>
    <lineage>
        <taxon>Bacteria</taxon>
        <taxon>Pseudomonadati</taxon>
        <taxon>Chlamydiota</taxon>
        <taxon>Chlamydiia</taxon>
        <taxon>Parachlamydiales</taxon>
        <taxon>Candidatus Criblamydiaceae</taxon>
        <taxon>Candidatus Criblamydia</taxon>
    </lineage>
</organism>
<dbReference type="PRINTS" id="PR00166">
    <property type="entry name" value="AROAAPRMEASE"/>
</dbReference>
<dbReference type="RefSeq" id="WP_237559223.1">
    <property type="nucleotide sequence ID" value="NZ_CCEJ010000007.1"/>
</dbReference>
<feature type="transmembrane region" description="Helical" evidence="9">
    <location>
        <begin position="339"/>
        <end position="358"/>
    </location>
</feature>
<feature type="transmembrane region" description="Helical" evidence="9">
    <location>
        <begin position="77"/>
        <end position="100"/>
    </location>
</feature>
<feature type="transmembrane region" description="Helical" evidence="9">
    <location>
        <begin position="35"/>
        <end position="57"/>
    </location>
</feature>
<dbReference type="AlphaFoldDB" id="A0A090D2G6"/>
<keyword evidence="6" id="KW-0029">Amino-acid transport</keyword>
<keyword evidence="7 9" id="KW-1133">Transmembrane helix</keyword>
<accession>A0A090D2G6</accession>
<name>A0A090D2G6_9BACT</name>
<feature type="transmembrane region" description="Helical" evidence="9">
    <location>
        <begin position="120"/>
        <end position="138"/>
    </location>
</feature>
<keyword evidence="8 9" id="KW-0472">Membrane</keyword>
<dbReference type="STRING" id="1437425.CSEC_1514"/>
<keyword evidence="5 9" id="KW-0812">Transmembrane</keyword>
<evidence type="ECO:0000256" key="5">
    <source>
        <dbReference type="ARBA" id="ARBA00022692"/>
    </source>
</evidence>
<evidence type="ECO:0000256" key="6">
    <source>
        <dbReference type="ARBA" id="ARBA00022970"/>
    </source>
</evidence>
<feature type="transmembrane region" description="Helical" evidence="9">
    <location>
        <begin position="7"/>
        <end position="29"/>
    </location>
</feature>
<evidence type="ECO:0000256" key="8">
    <source>
        <dbReference type="ARBA" id="ARBA00023136"/>
    </source>
</evidence>
<dbReference type="InterPro" id="IPR013059">
    <property type="entry name" value="Trp_tyr_transpt"/>
</dbReference>
<feature type="transmembrane region" description="Helical" evidence="9">
    <location>
        <begin position="218"/>
        <end position="242"/>
    </location>
</feature>
<dbReference type="eggNOG" id="COG0814">
    <property type="taxonomic scope" value="Bacteria"/>
</dbReference>
<dbReference type="Gene3D" id="1.20.1740.10">
    <property type="entry name" value="Amino acid/polyamine transporter I"/>
    <property type="match status" value="1"/>
</dbReference>
<evidence type="ECO:0000256" key="7">
    <source>
        <dbReference type="ARBA" id="ARBA00022989"/>
    </source>
</evidence>
<feature type="transmembrane region" description="Helical" evidence="9">
    <location>
        <begin position="313"/>
        <end position="333"/>
    </location>
</feature>
<reference evidence="10" key="1">
    <citation type="submission" date="2013-12" db="EMBL/GenBank/DDBJ databases">
        <authorList>
            <person name="Linke B."/>
        </authorList>
    </citation>
    <scope>NUCLEOTIDE SEQUENCE [LARGE SCALE GENOMIC DNA]</scope>
    <source>
        <strain evidence="10">CRIB-18</strain>
    </source>
</reference>
<keyword evidence="11" id="KW-1185">Reference proteome</keyword>
<comment type="caution">
    <text evidence="10">The sequence shown here is derived from an EMBL/GenBank/DDBJ whole genome shotgun (WGS) entry which is preliminary data.</text>
</comment>
<evidence type="ECO:0000313" key="10">
    <source>
        <dbReference type="EMBL" id="CDR34328.1"/>
    </source>
</evidence>
<dbReference type="GO" id="GO:0015173">
    <property type="term" value="F:aromatic amino acid transmembrane transporter activity"/>
    <property type="evidence" value="ECO:0007669"/>
    <property type="project" value="InterPro"/>
</dbReference>
<evidence type="ECO:0000256" key="2">
    <source>
        <dbReference type="ARBA" id="ARBA00022448"/>
    </source>
</evidence>
<dbReference type="PANTHER" id="PTHR46997:SF2">
    <property type="entry name" value="TYROSINE-SPECIFIC TRANSPORT SYSTEM"/>
    <property type="match status" value="1"/>
</dbReference>
<dbReference type="PANTHER" id="PTHR46997">
    <property type="entry name" value="LOW AFFINITY TRYPTOPHAN PERMEASE-RELATED"/>
    <property type="match status" value="1"/>
</dbReference>
<evidence type="ECO:0000256" key="3">
    <source>
        <dbReference type="ARBA" id="ARBA00022475"/>
    </source>
</evidence>
<evidence type="ECO:0000256" key="9">
    <source>
        <dbReference type="SAM" id="Phobius"/>
    </source>
</evidence>
<dbReference type="GO" id="GO:0003333">
    <property type="term" value="P:amino acid transmembrane transport"/>
    <property type="evidence" value="ECO:0007669"/>
    <property type="project" value="InterPro"/>
</dbReference>
<proteinExistence type="predicted"/>
<feature type="transmembrane region" description="Helical" evidence="9">
    <location>
        <begin position="150"/>
        <end position="167"/>
    </location>
</feature>
<dbReference type="InterPro" id="IPR018227">
    <property type="entry name" value="Amino_acid_transport_2"/>
</dbReference>
<dbReference type="GO" id="GO:0005886">
    <property type="term" value="C:plasma membrane"/>
    <property type="evidence" value="ECO:0007669"/>
    <property type="project" value="UniProtKB-SubCell"/>
</dbReference>
<gene>
    <name evidence="10" type="ORF">CSEC_1514</name>
</gene>
<feature type="transmembrane region" description="Helical" evidence="9">
    <location>
        <begin position="270"/>
        <end position="292"/>
    </location>
</feature>
<evidence type="ECO:0000313" key="11">
    <source>
        <dbReference type="Proteomes" id="UP000031552"/>
    </source>
</evidence>
<feature type="transmembrane region" description="Helical" evidence="9">
    <location>
        <begin position="379"/>
        <end position="401"/>
    </location>
</feature>
<keyword evidence="4" id="KW-0997">Cell inner membrane</keyword>